<sequence length="115" mass="12798">MIAHLSGVIMGCAGWLPALVVYLLRRNQPGQANQPSFVRHHAAEALNFQLTLVVPYLVMWAVYIGLGMYAYTLSWIGSLLIVAVWLVSIVFGILAAVGVTRGRWYRYPVALRLVK</sequence>
<dbReference type="OrthoDB" id="9808930at2"/>
<comment type="subcellular location">
    <subcellularLocation>
        <location evidence="1">Membrane</location>
        <topology evidence="1">Multi-pass membrane protein</topology>
    </subcellularLocation>
</comment>
<dbReference type="EMBL" id="QEIN01000163">
    <property type="protein sequence ID" value="RCV54633.1"/>
    <property type="molecule type" value="Genomic_DNA"/>
</dbReference>
<evidence type="ECO:0000256" key="2">
    <source>
        <dbReference type="ARBA" id="ARBA00022692"/>
    </source>
</evidence>
<accession>A0A368T244</accession>
<evidence type="ECO:0000313" key="7">
    <source>
        <dbReference type="Proteomes" id="UP000253318"/>
    </source>
</evidence>
<dbReference type="Proteomes" id="UP000253318">
    <property type="component" value="Unassembled WGS sequence"/>
</dbReference>
<keyword evidence="3 5" id="KW-1133">Transmembrane helix</keyword>
<name>A0A368T244_9ACTN</name>
<reference evidence="6 7" key="1">
    <citation type="submission" date="2018-04" db="EMBL/GenBank/DDBJ databases">
        <title>Novel actinobacteria from marine sediment.</title>
        <authorList>
            <person name="Ng Z.Y."/>
            <person name="Tan G.Y.A."/>
        </authorList>
    </citation>
    <scope>NUCLEOTIDE SEQUENCE [LARGE SCALE GENOMIC DNA]</scope>
    <source>
        <strain evidence="6 7">TPS81</strain>
    </source>
</reference>
<dbReference type="AlphaFoldDB" id="A0A368T244"/>
<gene>
    <name evidence="6" type="ORF">DEF24_19065</name>
</gene>
<evidence type="ECO:0000256" key="3">
    <source>
        <dbReference type="ARBA" id="ARBA00022989"/>
    </source>
</evidence>
<keyword evidence="4 5" id="KW-0472">Membrane</keyword>
<comment type="caution">
    <text evidence="6">The sequence shown here is derived from an EMBL/GenBank/DDBJ whole genome shotgun (WGS) entry which is preliminary data.</text>
</comment>
<feature type="transmembrane region" description="Helical" evidence="5">
    <location>
        <begin position="75"/>
        <end position="97"/>
    </location>
</feature>
<evidence type="ECO:0000256" key="4">
    <source>
        <dbReference type="ARBA" id="ARBA00023136"/>
    </source>
</evidence>
<dbReference type="InterPro" id="IPR019109">
    <property type="entry name" value="MamF_MmsF"/>
</dbReference>
<evidence type="ECO:0000256" key="1">
    <source>
        <dbReference type="ARBA" id="ARBA00004141"/>
    </source>
</evidence>
<protein>
    <submittedName>
        <fullName evidence="6">DUF4870 domain-containing protein</fullName>
    </submittedName>
</protein>
<feature type="transmembrane region" description="Helical" evidence="5">
    <location>
        <begin position="6"/>
        <end position="24"/>
    </location>
</feature>
<evidence type="ECO:0000256" key="5">
    <source>
        <dbReference type="SAM" id="Phobius"/>
    </source>
</evidence>
<proteinExistence type="predicted"/>
<organism evidence="6 7">
    <name type="scientific">Marinitenerispora sediminis</name>
    <dbReference type="NCBI Taxonomy" id="1931232"/>
    <lineage>
        <taxon>Bacteria</taxon>
        <taxon>Bacillati</taxon>
        <taxon>Actinomycetota</taxon>
        <taxon>Actinomycetes</taxon>
        <taxon>Streptosporangiales</taxon>
        <taxon>Nocardiopsidaceae</taxon>
        <taxon>Marinitenerispora</taxon>
    </lineage>
</organism>
<keyword evidence="2 5" id="KW-0812">Transmembrane</keyword>
<feature type="transmembrane region" description="Helical" evidence="5">
    <location>
        <begin position="45"/>
        <end position="69"/>
    </location>
</feature>
<dbReference type="Pfam" id="PF09685">
    <property type="entry name" value="MamF_MmsF"/>
    <property type="match status" value="1"/>
</dbReference>
<evidence type="ECO:0000313" key="6">
    <source>
        <dbReference type="EMBL" id="RCV54633.1"/>
    </source>
</evidence>
<keyword evidence="7" id="KW-1185">Reference proteome</keyword>